<accession>A0ACC3TAV8</accession>
<evidence type="ECO:0000313" key="1">
    <source>
        <dbReference type="EMBL" id="KAK9241083.1"/>
    </source>
</evidence>
<proteinExistence type="predicted"/>
<dbReference type="Proteomes" id="UP001433508">
    <property type="component" value="Unassembled WGS sequence"/>
</dbReference>
<organism evidence="1 2">
    <name type="scientific">Lipomyces kononenkoae</name>
    <name type="common">Yeast</name>
    <dbReference type="NCBI Taxonomy" id="34357"/>
    <lineage>
        <taxon>Eukaryota</taxon>
        <taxon>Fungi</taxon>
        <taxon>Dikarya</taxon>
        <taxon>Ascomycota</taxon>
        <taxon>Saccharomycotina</taxon>
        <taxon>Lipomycetes</taxon>
        <taxon>Lipomycetales</taxon>
        <taxon>Lipomycetaceae</taxon>
        <taxon>Lipomyces</taxon>
    </lineage>
</organism>
<name>A0ACC3TAV8_LIPKO</name>
<reference evidence="2" key="1">
    <citation type="journal article" date="2024" name="Front. Bioeng. Biotechnol.">
        <title>Genome-scale model development and genomic sequencing of the oleaginous clade Lipomyces.</title>
        <authorList>
            <person name="Czajka J.J."/>
            <person name="Han Y."/>
            <person name="Kim J."/>
            <person name="Mondo S.J."/>
            <person name="Hofstad B.A."/>
            <person name="Robles A."/>
            <person name="Haridas S."/>
            <person name="Riley R."/>
            <person name="LaButti K."/>
            <person name="Pangilinan J."/>
            <person name="Andreopoulos W."/>
            <person name="Lipzen A."/>
            <person name="Yan J."/>
            <person name="Wang M."/>
            <person name="Ng V."/>
            <person name="Grigoriev I.V."/>
            <person name="Spatafora J.W."/>
            <person name="Magnuson J.K."/>
            <person name="Baker S.E."/>
            <person name="Pomraning K.R."/>
        </authorList>
    </citation>
    <scope>NUCLEOTIDE SEQUENCE [LARGE SCALE GENOMIC DNA]</scope>
    <source>
        <strain evidence="2">CBS 7786</strain>
    </source>
</reference>
<gene>
    <name evidence="1" type="ORF">V1525DRAFT_393647</name>
</gene>
<dbReference type="EMBL" id="MU971336">
    <property type="protein sequence ID" value="KAK9241083.1"/>
    <property type="molecule type" value="Genomic_DNA"/>
</dbReference>
<comment type="caution">
    <text evidence="1">The sequence shown here is derived from an EMBL/GenBank/DDBJ whole genome shotgun (WGS) entry which is preliminary data.</text>
</comment>
<protein>
    <submittedName>
        <fullName evidence="1">Uncharacterized protein</fullName>
    </submittedName>
</protein>
<sequence length="145" mass="15428">MSTSIASVLGTTGLGLLSGCVLSSSLFSVPVILTAPSEIQPVLFKRLFAIGKSSMPTLAAVTAGTLVFSYATSPVTKRDYLYSAGLALAIVPFTLIFMMPTVTACLEPRPDSAVYLKRWAYLNFIRGMFPLIGFVLNLIATAGRN</sequence>
<evidence type="ECO:0000313" key="2">
    <source>
        <dbReference type="Proteomes" id="UP001433508"/>
    </source>
</evidence>
<keyword evidence="2" id="KW-1185">Reference proteome</keyword>